<dbReference type="OrthoDB" id="6620093at2"/>
<dbReference type="KEGG" id="euz:DVS28_a2538"/>
<dbReference type="EMBL" id="CP031165">
    <property type="protein sequence ID" value="AXV07219.1"/>
    <property type="molecule type" value="Genomic_DNA"/>
</dbReference>
<reference evidence="1 2" key="1">
    <citation type="submission" date="2018-09" db="EMBL/GenBank/DDBJ databases">
        <title>Complete genome sequence of Euzebya sp. DY32-46 isolated from seawater of Pacific Ocean.</title>
        <authorList>
            <person name="Xu L."/>
            <person name="Wu Y.-H."/>
            <person name="Xu X.-W."/>
        </authorList>
    </citation>
    <scope>NUCLEOTIDE SEQUENCE [LARGE SCALE GENOMIC DNA]</scope>
    <source>
        <strain evidence="1 2">DY32-46</strain>
    </source>
</reference>
<evidence type="ECO:0000313" key="1">
    <source>
        <dbReference type="EMBL" id="AXV07219.1"/>
    </source>
</evidence>
<keyword evidence="2" id="KW-1185">Reference proteome</keyword>
<organism evidence="1 2">
    <name type="scientific">Euzebya pacifica</name>
    <dbReference type="NCBI Taxonomy" id="1608957"/>
    <lineage>
        <taxon>Bacteria</taxon>
        <taxon>Bacillati</taxon>
        <taxon>Actinomycetota</taxon>
        <taxon>Nitriliruptoria</taxon>
        <taxon>Euzebyales</taxon>
    </lineage>
</organism>
<name>A0A346XYC2_9ACTN</name>
<dbReference type="Proteomes" id="UP000264006">
    <property type="component" value="Chromosome"/>
</dbReference>
<dbReference type="AlphaFoldDB" id="A0A346XYC2"/>
<gene>
    <name evidence="1" type="ORF">DVS28_a2538</name>
</gene>
<accession>A0A346XYC2</accession>
<sequence length="152" mass="17497">MNEPKFTFVEPGRDRRKRKEHLKAVMKHQPGTARAVELANLARDFHENRELNMAMDTARQCLLESEGTVSFLVNAYICHDRDDHAIEDLAMLADLARWLDDDGLQAIVRAMAFERGLGWCGCTDGRERERRIDTLRRRFDDGLANEVDLALI</sequence>
<dbReference type="RefSeq" id="WP_114591748.1">
    <property type="nucleotide sequence ID" value="NZ_CAXIBR010000195.1"/>
</dbReference>
<proteinExistence type="predicted"/>
<protein>
    <submittedName>
        <fullName evidence="1">Uncharacterized protein</fullName>
    </submittedName>
</protein>
<evidence type="ECO:0000313" key="2">
    <source>
        <dbReference type="Proteomes" id="UP000264006"/>
    </source>
</evidence>